<dbReference type="PANTHER" id="PTHR21716">
    <property type="entry name" value="TRANSMEMBRANE PROTEIN"/>
    <property type="match status" value="1"/>
</dbReference>
<proteinExistence type="inferred from homology"/>
<dbReference type="STRING" id="2741.SAMN04489866_1066"/>
<dbReference type="Pfam" id="PF01594">
    <property type="entry name" value="AI-2E_transport"/>
    <property type="match status" value="1"/>
</dbReference>
<accession>A0A1G6X124</accession>
<keyword evidence="3" id="KW-0813">Transport</keyword>
<comment type="similarity">
    <text evidence="2">Belongs to the autoinducer-2 exporter (AI-2E) (TC 2.A.86) family.</text>
</comment>
<keyword evidence="7 8" id="KW-0472">Membrane</keyword>
<organism evidence="9 10">
    <name type="scientific">Peptococcus niger</name>
    <dbReference type="NCBI Taxonomy" id="2741"/>
    <lineage>
        <taxon>Bacteria</taxon>
        <taxon>Bacillati</taxon>
        <taxon>Bacillota</taxon>
        <taxon>Clostridia</taxon>
        <taxon>Eubacteriales</taxon>
        <taxon>Peptococcaceae</taxon>
        <taxon>Peptococcus</taxon>
    </lineage>
</organism>
<dbReference type="GO" id="GO:0005886">
    <property type="term" value="C:plasma membrane"/>
    <property type="evidence" value="ECO:0007669"/>
    <property type="project" value="UniProtKB-SubCell"/>
</dbReference>
<feature type="transmembrane region" description="Helical" evidence="8">
    <location>
        <begin position="305"/>
        <end position="326"/>
    </location>
</feature>
<dbReference type="InterPro" id="IPR002549">
    <property type="entry name" value="AI-2E-like"/>
</dbReference>
<evidence type="ECO:0000256" key="8">
    <source>
        <dbReference type="SAM" id="Phobius"/>
    </source>
</evidence>
<evidence type="ECO:0000313" key="9">
    <source>
        <dbReference type="EMBL" id="SDD71107.1"/>
    </source>
</evidence>
<dbReference type="OrthoDB" id="9793390at2"/>
<feature type="transmembrane region" description="Helical" evidence="8">
    <location>
        <begin position="338"/>
        <end position="356"/>
    </location>
</feature>
<keyword evidence="10" id="KW-1185">Reference proteome</keyword>
<evidence type="ECO:0000256" key="3">
    <source>
        <dbReference type="ARBA" id="ARBA00022448"/>
    </source>
</evidence>
<keyword evidence="5 8" id="KW-0812">Transmembrane</keyword>
<gene>
    <name evidence="9" type="ORF">SAMN04489866_1066</name>
</gene>
<feature type="transmembrane region" description="Helical" evidence="8">
    <location>
        <begin position="82"/>
        <end position="107"/>
    </location>
</feature>
<feature type="transmembrane region" description="Helical" evidence="8">
    <location>
        <begin position="280"/>
        <end position="299"/>
    </location>
</feature>
<dbReference type="AlphaFoldDB" id="A0A1G6X124"/>
<feature type="transmembrane region" description="Helical" evidence="8">
    <location>
        <begin position="362"/>
        <end position="380"/>
    </location>
</feature>
<evidence type="ECO:0000256" key="2">
    <source>
        <dbReference type="ARBA" id="ARBA00009773"/>
    </source>
</evidence>
<dbReference type="Proteomes" id="UP000198995">
    <property type="component" value="Unassembled WGS sequence"/>
</dbReference>
<feature type="transmembrane region" description="Helical" evidence="8">
    <location>
        <begin position="41"/>
        <end position="62"/>
    </location>
</feature>
<feature type="transmembrane region" description="Helical" evidence="8">
    <location>
        <begin position="188"/>
        <end position="213"/>
    </location>
</feature>
<evidence type="ECO:0000313" key="10">
    <source>
        <dbReference type="Proteomes" id="UP000198995"/>
    </source>
</evidence>
<dbReference type="EMBL" id="FNAF01000006">
    <property type="protein sequence ID" value="SDD71107.1"/>
    <property type="molecule type" value="Genomic_DNA"/>
</dbReference>
<protein>
    <submittedName>
        <fullName evidence="9">Predicted PurR-regulated permease PerM</fullName>
    </submittedName>
</protein>
<evidence type="ECO:0000256" key="7">
    <source>
        <dbReference type="ARBA" id="ARBA00023136"/>
    </source>
</evidence>
<keyword evidence="4" id="KW-1003">Cell membrane</keyword>
<keyword evidence="6 8" id="KW-1133">Transmembrane helix</keyword>
<comment type="subcellular location">
    <subcellularLocation>
        <location evidence="1">Cell membrane</location>
        <topology evidence="1">Multi-pass membrane protein</topology>
    </subcellularLocation>
</comment>
<feature type="transmembrane region" description="Helical" evidence="8">
    <location>
        <begin position="12"/>
        <end position="29"/>
    </location>
</feature>
<evidence type="ECO:0000256" key="4">
    <source>
        <dbReference type="ARBA" id="ARBA00022475"/>
    </source>
</evidence>
<sequence>MQFNRYTLRRTMFAIIGLIVIAYAVFHVGDVGVSVAKLMNLLTPFIAGAVMAFILNVPMRFLEKRVFVKIKNKRFKKFQRPLAVLLSLIIVISLITVVSVIVIPQLIDSITLFAGNMPEYITAFNRFLDQLVERFPDTAEQVDQIRQTMQDFSPNNLQEAILDFLRSSPDGGSGDEGHLITSAVFSTFGIVTSVFGFLINAVIGFAFAIYVLFSKEQLAIQGRRLIFAIFSHETAKYVIHVFQVGFAKFYNFLTGQLLEAVILGSLMCTGMLILRLPYAIMIGVLIGFTALIPIAGAIIGGLIGFLLVFSVSATKAMIFLVFMLCLQQFESNVIYPRVVGGSVGLPSMWTLFAITIGGSLMGLMGMLLFVPLVSTIYSLISEIIHGRLEMKGISKTDPNIIYGVPDSKRLKS</sequence>
<reference evidence="9 10" key="1">
    <citation type="submission" date="2016-10" db="EMBL/GenBank/DDBJ databases">
        <authorList>
            <person name="de Groot N.N."/>
        </authorList>
    </citation>
    <scope>NUCLEOTIDE SEQUENCE [LARGE SCALE GENOMIC DNA]</scope>
    <source>
        <strain evidence="9 10">DSM 20475</strain>
    </source>
</reference>
<evidence type="ECO:0000256" key="5">
    <source>
        <dbReference type="ARBA" id="ARBA00022692"/>
    </source>
</evidence>
<feature type="transmembrane region" description="Helical" evidence="8">
    <location>
        <begin position="252"/>
        <end position="273"/>
    </location>
</feature>
<dbReference type="PANTHER" id="PTHR21716:SF53">
    <property type="entry name" value="PERMEASE PERM-RELATED"/>
    <property type="match status" value="1"/>
</dbReference>
<evidence type="ECO:0000256" key="6">
    <source>
        <dbReference type="ARBA" id="ARBA00022989"/>
    </source>
</evidence>
<dbReference type="RefSeq" id="WP_091791797.1">
    <property type="nucleotide sequence ID" value="NZ_FNAF01000006.1"/>
</dbReference>
<evidence type="ECO:0000256" key="1">
    <source>
        <dbReference type="ARBA" id="ARBA00004651"/>
    </source>
</evidence>
<name>A0A1G6X124_PEPNI</name>
<feature type="transmembrane region" description="Helical" evidence="8">
    <location>
        <begin position="225"/>
        <end position="246"/>
    </location>
</feature>
<dbReference type="GO" id="GO:0055085">
    <property type="term" value="P:transmembrane transport"/>
    <property type="evidence" value="ECO:0007669"/>
    <property type="project" value="TreeGrafter"/>
</dbReference>